<gene>
    <name evidence="1" type="ORF">MRB53_033094</name>
</gene>
<evidence type="ECO:0000313" key="1">
    <source>
        <dbReference type="EMBL" id="KAJ8624564.1"/>
    </source>
</evidence>
<evidence type="ECO:0000313" key="2">
    <source>
        <dbReference type="Proteomes" id="UP001234297"/>
    </source>
</evidence>
<accession>A0ACC2KTK4</accession>
<organism evidence="1 2">
    <name type="scientific">Persea americana</name>
    <name type="common">Avocado</name>
    <dbReference type="NCBI Taxonomy" id="3435"/>
    <lineage>
        <taxon>Eukaryota</taxon>
        <taxon>Viridiplantae</taxon>
        <taxon>Streptophyta</taxon>
        <taxon>Embryophyta</taxon>
        <taxon>Tracheophyta</taxon>
        <taxon>Spermatophyta</taxon>
        <taxon>Magnoliopsida</taxon>
        <taxon>Magnoliidae</taxon>
        <taxon>Laurales</taxon>
        <taxon>Lauraceae</taxon>
        <taxon>Persea</taxon>
    </lineage>
</organism>
<dbReference type="Proteomes" id="UP001234297">
    <property type="component" value="Chromosome 11"/>
</dbReference>
<comment type="caution">
    <text evidence="1">The sequence shown here is derived from an EMBL/GenBank/DDBJ whole genome shotgun (WGS) entry which is preliminary data.</text>
</comment>
<sequence length="462" mass="51657">MVFYLLSIFISLLFHSFCECDISNGNRVSISVPSTYKSGFEGRAYFIRAGEVVPSFKAALSIEALDGRYLCALVVLFGEMEVWNSRRFSLFFPLELCVLELMESGVLQLRDSSGRIGWRTGTSGQGVERLKLLRTGNLVLTDAKNNTKWQSFDFPAHIMLWGQRLYTPTRLTSVAADSTSLYSMEIQDEKIALYLNSGSLNYSYWELKPNKGQIIEFVELGSTGLKLFSKRHRKVAQISSNSLEPIRFLALGKTGNLEFYHYSLYKGKFEASFQVLNGTCDLPLTCGPYGICRSSNTCTCMQILNKTEHIQSECDEGLLDKFCESNVTVKMVELEGVTSVLRSAHPMINVSKEECTSLCAADCSCASLLFSFGGVAGEQRECFHYQLVGGVKQVEREVGVNYLIKVPQELIDGRSRNSSSIKKWILIVGGVVNLLAVLFILGGVVWYILTRKRKKATPRENS</sequence>
<keyword evidence="2" id="KW-1185">Reference proteome</keyword>
<proteinExistence type="predicted"/>
<name>A0ACC2KTK4_PERAE</name>
<reference evidence="1 2" key="1">
    <citation type="journal article" date="2022" name="Hortic Res">
        <title>A haplotype resolved chromosomal level avocado genome allows analysis of novel avocado genes.</title>
        <authorList>
            <person name="Nath O."/>
            <person name="Fletcher S.J."/>
            <person name="Hayward A."/>
            <person name="Shaw L.M."/>
            <person name="Masouleh A.K."/>
            <person name="Furtado A."/>
            <person name="Henry R.J."/>
            <person name="Mitter N."/>
        </authorList>
    </citation>
    <scope>NUCLEOTIDE SEQUENCE [LARGE SCALE GENOMIC DNA]</scope>
    <source>
        <strain evidence="2">cv. Hass</strain>
    </source>
</reference>
<protein>
    <submittedName>
        <fullName evidence="1">Uncharacterized protein</fullName>
    </submittedName>
</protein>
<dbReference type="EMBL" id="CM056819">
    <property type="protein sequence ID" value="KAJ8624564.1"/>
    <property type="molecule type" value="Genomic_DNA"/>
</dbReference>